<dbReference type="PANTHER" id="PTHR24240">
    <property type="entry name" value="OPSIN"/>
    <property type="match status" value="1"/>
</dbReference>
<name>A0ABN8Q1W7_9CNID</name>
<dbReference type="PRINTS" id="PR00237">
    <property type="entry name" value="GPCRRHODOPSN"/>
</dbReference>
<feature type="transmembrane region" description="Helical" evidence="9">
    <location>
        <begin position="136"/>
        <end position="157"/>
    </location>
</feature>
<evidence type="ECO:0000256" key="3">
    <source>
        <dbReference type="ARBA" id="ARBA00022989"/>
    </source>
</evidence>
<evidence type="ECO:0000313" key="11">
    <source>
        <dbReference type="EMBL" id="CAH3154941.1"/>
    </source>
</evidence>
<dbReference type="InterPro" id="IPR000276">
    <property type="entry name" value="GPCR_Rhodpsn"/>
</dbReference>
<evidence type="ECO:0000256" key="9">
    <source>
        <dbReference type="SAM" id="Phobius"/>
    </source>
</evidence>
<accession>A0ABN8Q1W7</accession>
<evidence type="ECO:0000256" key="2">
    <source>
        <dbReference type="ARBA" id="ARBA00022692"/>
    </source>
</evidence>
<dbReference type="SUPFAM" id="SSF81321">
    <property type="entry name" value="Family A G protein-coupled receptor-like"/>
    <property type="match status" value="1"/>
</dbReference>
<evidence type="ECO:0000259" key="10">
    <source>
        <dbReference type="PROSITE" id="PS50262"/>
    </source>
</evidence>
<feature type="transmembrane region" description="Helical" evidence="9">
    <location>
        <begin position="177"/>
        <end position="202"/>
    </location>
</feature>
<gene>
    <name evidence="11" type="ORF">PLOB_00001255</name>
</gene>
<evidence type="ECO:0000256" key="6">
    <source>
        <dbReference type="ARBA" id="ARBA00023170"/>
    </source>
</evidence>
<dbReference type="InterPro" id="IPR050125">
    <property type="entry name" value="GPCR_opsins"/>
</dbReference>
<proteinExistence type="inferred from homology"/>
<evidence type="ECO:0000256" key="8">
    <source>
        <dbReference type="RuleBase" id="RU000688"/>
    </source>
</evidence>
<reference evidence="11 12" key="1">
    <citation type="submission" date="2022-05" db="EMBL/GenBank/DDBJ databases">
        <authorList>
            <consortium name="Genoscope - CEA"/>
            <person name="William W."/>
        </authorList>
    </citation>
    <scope>NUCLEOTIDE SEQUENCE [LARGE SCALE GENOMIC DNA]</scope>
</reference>
<feature type="transmembrane region" description="Helical" evidence="9">
    <location>
        <begin position="232"/>
        <end position="260"/>
    </location>
</feature>
<comment type="subcellular location">
    <subcellularLocation>
        <location evidence="1">Membrane</location>
        <topology evidence="1">Multi-pass membrane protein</topology>
    </subcellularLocation>
</comment>
<keyword evidence="5 9" id="KW-0472">Membrane</keyword>
<keyword evidence="2 8" id="KW-0812">Transmembrane</keyword>
<dbReference type="Pfam" id="PF00001">
    <property type="entry name" value="7tm_1"/>
    <property type="match status" value="1"/>
</dbReference>
<keyword evidence="7 8" id="KW-0807">Transducer</keyword>
<protein>
    <recommendedName>
        <fullName evidence="10">G-protein coupled receptors family 1 profile domain-containing protein</fullName>
    </recommendedName>
</protein>
<keyword evidence="3 9" id="KW-1133">Transmembrane helix</keyword>
<keyword evidence="6 8" id="KW-0675">Receptor</keyword>
<evidence type="ECO:0000256" key="5">
    <source>
        <dbReference type="ARBA" id="ARBA00023136"/>
    </source>
</evidence>
<dbReference type="CDD" id="cd00637">
    <property type="entry name" value="7tm_classA_rhodopsin-like"/>
    <property type="match status" value="1"/>
</dbReference>
<dbReference type="EMBL" id="CALNXK010000100">
    <property type="protein sequence ID" value="CAH3154941.1"/>
    <property type="molecule type" value="Genomic_DNA"/>
</dbReference>
<feature type="transmembrane region" description="Helical" evidence="9">
    <location>
        <begin position="27"/>
        <end position="45"/>
    </location>
</feature>
<evidence type="ECO:0000256" key="7">
    <source>
        <dbReference type="ARBA" id="ARBA00023224"/>
    </source>
</evidence>
<keyword evidence="12" id="KW-1185">Reference proteome</keyword>
<sequence>MNDLEELQIDLESRGTSLLVLETSVMFLNNVLAIVGNILTLIIVVRTPRLQTVPNKFVVSLALSDLMMAVPSTILTTAILIESNWPFDQATCQFQGYYGITLAFASSVSLALMSLNRYYRIVRPNEYRRIFTARTTSLMIMAAWLIASLVQLPYVVAGHRYIFHPGKIYCNQDGKKLFSTILVCIFGGIPMSVIFFCCLKVFRSVRAHKIQRFRDVAWKSVNVEDIKVSRMLLVIVLAYVICFLPVIIIESVDFIIGGSYLPRPVYFFYTFSATLSYSVNPVVYGAMNRAFRQEYKRLLCLNRFCENYPPGTDQAWLSLSNARIAVLPFKAKLPQTVTEIVRMEFRSRKTSLSSKS</sequence>
<feature type="transmembrane region" description="Helical" evidence="9">
    <location>
        <begin position="96"/>
        <end position="115"/>
    </location>
</feature>
<evidence type="ECO:0000256" key="4">
    <source>
        <dbReference type="ARBA" id="ARBA00023040"/>
    </source>
</evidence>
<dbReference type="InterPro" id="IPR017452">
    <property type="entry name" value="GPCR_Rhodpsn_7TM"/>
</dbReference>
<evidence type="ECO:0000313" key="12">
    <source>
        <dbReference type="Proteomes" id="UP001159405"/>
    </source>
</evidence>
<feature type="transmembrane region" description="Helical" evidence="9">
    <location>
        <begin position="266"/>
        <end position="287"/>
    </location>
</feature>
<dbReference type="Proteomes" id="UP001159405">
    <property type="component" value="Unassembled WGS sequence"/>
</dbReference>
<keyword evidence="4 8" id="KW-0297">G-protein coupled receptor</keyword>
<comment type="caution">
    <text evidence="11">The sequence shown here is derived from an EMBL/GenBank/DDBJ whole genome shotgun (WGS) entry which is preliminary data.</text>
</comment>
<feature type="transmembrane region" description="Helical" evidence="9">
    <location>
        <begin position="57"/>
        <end position="81"/>
    </location>
</feature>
<comment type="similarity">
    <text evidence="8">Belongs to the G-protein coupled receptor 1 family.</text>
</comment>
<dbReference type="PROSITE" id="PS00237">
    <property type="entry name" value="G_PROTEIN_RECEP_F1_1"/>
    <property type="match status" value="1"/>
</dbReference>
<organism evidence="11 12">
    <name type="scientific">Porites lobata</name>
    <dbReference type="NCBI Taxonomy" id="104759"/>
    <lineage>
        <taxon>Eukaryota</taxon>
        <taxon>Metazoa</taxon>
        <taxon>Cnidaria</taxon>
        <taxon>Anthozoa</taxon>
        <taxon>Hexacorallia</taxon>
        <taxon>Scleractinia</taxon>
        <taxon>Fungiina</taxon>
        <taxon>Poritidae</taxon>
        <taxon>Porites</taxon>
    </lineage>
</organism>
<feature type="domain" description="G-protein coupled receptors family 1 profile" evidence="10">
    <location>
        <begin position="36"/>
        <end position="284"/>
    </location>
</feature>
<evidence type="ECO:0000256" key="1">
    <source>
        <dbReference type="ARBA" id="ARBA00004141"/>
    </source>
</evidence>
<dbReference type="Gene3D" id="1.20.1070.10">
    <property type="entry name" value="Rhodopsin 7-helix transmembrane proteins"/>
    <property type="match status" value="1"/>
</dbReference>
<dbReference type="PROSITE" id="PS50262">
    <property type="entry name" value="G_PROTEIN_RECEP_F1_2"/>
    <property type="match status" value="1"/>
</dbReference>